<feature type="non-terminal residue" evidence="2">
    <location>
        <position position="1"/>
    </location>
</feature>
<dbReference type="PROSITE" id="PS50097">
    <property type="entry name" value="BTB"/>
    <property type="match status" value="1"/>
</dbReference>
<evidence type="ECO:0000313" key="3">
    <source>
        <dbReference type="Proteomes" id="UP000789901"/>
    </source>
</evidence>
<reference evidence="2 3" key="1">
    <citation type="submission" date="2021-06" db="EMBL/GenBank/DDBJ databases">
        <authorList>
            <person name="Kallberg Y."/>
            <person name="Tangrot J."/>
            <person name="Rosling A."/>
        </authorList>
    </citation>
    <scope>NUCLEOTIDE SEQUENCE [LARGE SCALE GENOMIC DNA]</scope>
    <source>
        <strain evidence="2 3">120-4 pot B 10/14</strain>
    </source>
</reference>
<dbReference type="InterPro" id="IPR006571">
    <property type="entry name" value="TLDc_dom"/>
</dbReference>
<evidence type="ECO:0000313" key="2">
    <source>
        <dbReference type="EMBL" id="CAG8816108.1"/>
    </source>
</evidence>
<dbReference type="InterPro" id="IPR000210">
    <property type="entry name" value="BTB/POZ_dom"/>
</dbReference>
<comment type="caution">
    <text evidence="2">The sequence shown here is derived from an EMBL/GenBank/DDBJ whole genome shotgun (WGS) entry which is preliminary data.</text>
</comment>
<feature type="domain" description="BTB" evidence="1">
    <location>
        <begin position="24"/>
        <end position="91"/>
    </location>
</feature>
<organism evidence="2 3">
    <name type="scientific">Gigaspora margarita</name>
    <dbReference type="NCBI Taxonomy" id="4874"/>
    <lineage>
        <taxon>Eukaryota</taxon>
        <taxon>Fungi</taxon>
        <taxon>Fungi incertae sedis</taxon>
        <taxon>Mucoromycota</taxon>
        <taxon>Glomeromycotina</taxon>
        <taxon>Glomeromycetes</taxon>
        <taxon>Diversisporales</taxon>
        <taxon>Gigasporaceae</taxon>
        <taxon>Gigaspora</taxon>
    </lineage>
</organism>
<dbReference type="Proteomes" id="UP000789901">
    <property type="component" value="Unassembled WGS sequence"/>
</dbReference>
<evidence type="ECO:0000259" key="1">
    <source>
        <dbReference type="PROSITE" id="PS50097"/>
    </source>
</evidence>
<gene>
    <name evidence="2" type="ORF">GMARGA_LOCUS26453</name>
</gene>
<protein>
    <submittedName>
        <fullName evidence="2">43603_t:CDS:1</fullName>
    </submittedName>
</protein>
<proteinExistence type="predicted"/>
<dbReference type="Pfam" id="PF07534">
    <property type="entry name" value="TLD"/>
    <property type="match status" value="1"/>
</dbReference>
<dbReference type="Gene3D" id="3.30.710.10">
    <property type="entry name" value="Potassium Channel Kv1.1, Chain A"/>
    <property type="match status" value="1"/>
</dbReference>
<accession>A0ABN7W4B0</accession>
<name>A0ABN7W4B0_GIGMA</name>
<dbReference type="SUPFAM" id="SSF54695">
    <property type="entry name" value="POZ domain"/>
    <property type="match status" value="1"/>
</dbReference>
<dbReference type="EMBL" id="CAJVQB010030839">
    <property type="protein sequence ID" value="CAG8816108.1"/>
    <property type="molecule type" value="Genomic_DNA"/>
</dbReference>
<sequence length="330" mass="39406">SKLQQTREKLLEDLISSFEKHKFADTKIIVGENEKPEIIYANSFIIIIRSEYFQSALSNKFLYGADFKIPSHDTRTLLNTFLLADEMRIMELRDVLKSYFTENFIIIMEDLEFIKMIILHDDIKKILLKKLCLKPELLFNFENKQIPENIFYELISMSELCLEEHKLLNKVIQYWMDTNYNLTDCIRFNQITDDEFRDIIRKCKWNKIKTHILNVVESQFKDNKNKYYYFRDGNFCLKSEILDLDTAKQLITWISNGKTYHECWYKFELLFNMKRDGLESETFHKNCDGKGATIVIIKLYDDNLIVLLKILPSKRKVMFIQVAGFLLILR</sequence>
<dbReference type="InterPro" id="IPR011333">
    <property type="entry name" value="SKP1/BTB/POZ_sf"/>
</dbReference>
<keyword evidence="3" id="KW-1185">Reference proteome</keyword>